<proteinExistence type="predicted"/>
<keyword evidence="2" id="KW-1185">Reference proteome</keyword>
<evidence type="ECO:0000313" key="1">
    <source>
        <dbReference type="EMBL" id="KZV36831.1"/>
    </source>
</evidence>
<dbReference type="Proteomes" id="UP000250235">
    <property type="component" value="Unassembled WGS sequence"/>
</dbReference>
<gene>
    <name evidence="1" type="ORF">F511_03555</name>
</gene>
<name>A0A2Z7BQF4_9LAMI</name>
<dbReference type="EMBL" id="KV003208">
    <property type="protein sequence ID" value="KZV36831.1"/>
    <property type="molecule type" value="Genomic_DNA"/>
</dbReference>
<reference evidence="1 2" key="1">
    <citation type="journal article" date="2015" name="Proc. Natl. Acad. Sci. U.S.A.">
        <title>The resurrection genome of Boea hygrometrica: A blueprint for survival of dehydration.</title>
        <authorList>
            <person name="Xiao L."/>
            <person name="Yang G."/>
            <person name="Zhang L."/>
            <person name="Yang X."/>
            <person name="Zhao S."/>
            <person name="Ji Z."/>
            <person name="Zhou Q."/>
            <person name="Hu M."/>
            <person name="Wang Y."/>
            <person name="Chen M."/>
            <person name="Xu Y."/>
            <person name="Jin H."/>
            <person name="Xiao X."/>
            <person name="Hu G."/>
            <person name="Bao F."/>
            <person name="Hu Y."/>
            <person name="Wan P."/>
            <person name="Li L."/>
            <person name="Deng X."/>
            <person name="Kuang T."/>
            <person name="Xiang C."/>
            <person name="Zhu J.K."/>
            <person name="Oliver M.J."/>
            <person name="He Y."/>
        </authorList>
    </citation>
    <scope>NUCLEOTIDE SEQUENCE [LARGE SCALE GENOMIC DNA]</scope>
    <source>
        <strain evidence="2">cv. XS01</strain>
    </source>
</reference>
<dbReference type="OrthoDB" id="342281at2759"/>
<protein>
    <submittedName>
        <fullName evidence="1">Uncharacterized protein</fullName>
    </submittedName>
</protein>
<accession>A0A2Z7BQF4</accession>
<sequence length="390" mass="44065">MEHNGMIEMFKSLEETGLKGFLEASDSIFEEDVVEFFINSKVIAGTIVSLVGTRKIAIAGICLMLRIFAPIRFHELDWATPFLPQIAPMDKGNKMMDVVARLHPVEEHCKLLEIEKVYNVHLANFKLDVPSVNHDYLCIRRLYKELTEIAALHRDQRVLTGLMTPEASSVELVSNHTQVLALEFSSQAEKEQAADPTSIQSIEQHDSEVVKYPEHQAHEIEPPENGHQALDDESNTELQFLLSETRTTGPRAFTKLDEVEKAVASIDSRMIYMESKLTSVDSRMLSIDSKMHSMEFKVRSMGSHIEQLLDTQTFLKLDFGLHKGVINDKVDTLTRTVKTSQTALETSIIHQLAGQQRQFTDDLDLVKSQLVALLEHFKHIGNDKKGEGTK</sequence>
<evidence type="ECO:0000313" key="2">
    <source>
        <dbReference type="Proteomes" id="UP000250235"/>
    </source>
</evidence>
<dbReference type="AlphaFoldDB" id="A0A2Z7BQF4"/>
<organism evidence="1 2">
    <name type="scientific">Dorcoceras hygrometricum</name>
    <dbReference type="NCBI Taxonomy" id="472368"/>
    <lineage>
        <taxon>Eukaryota</taxon>
        <taxon>Viridiplantae</taxon>
        <taxon>Streptophyta</taxon>
        <taxon>Embryophyta</taxon>
        <taxon>Tracheophyta</taxon>
        <taxon>Spermatophyta</taxon>
        <taxon>Magnoliopsida</taxon>
        <taxon>eudicotyledons</taxon>
        <taxon>Gunneridae</taxon>
        <taxon>Pentapetalae</taxon>
        <taxon>asterids</taxon>
        <taxon>lamiids</taxon>
        <taxon>Lamiales</taxon>
        <taxon>Gesneriaceae</taxon>
        <taxon>Didymocarpoideae</taxon>
        <taxon>Trichosporeae</taxon>
        <taxon>Loxocarpinae</taxon>
        <taxon>Dorcoceras</taxon>
    </lineage>
</organism>